<protein>
    <submittedName>
        <fullName evidence="2">(rape) hypothetical protein</fullName>
    </submittedName>
</protein>
<dbReference type="CDD" id="cd05402">
    <property type="entry name" value="NT_PAP_TUTase"/>
    <property type="match status" value="1"/>
</dbReference>
<gene>
    <name evidence="2" type="ORF">DARMORV10_C03P70190.1</name>
</gene>
<dbReference type="Gene3D" id="1.10.1410.10">
    <property type="match status" value="1"/>
</dbReference>
<dbReference type="SUPFAM" id="SSF81631">
    <property type="entry name" value="PAP/OAS1 substrate-binding domain"/>
    <property type="match status" value="1"/>
</dbReference>
<dbReference type="PANTHER" id="PTHR12271:SF134">
    <property type="entry name" value="NUCLEOTIDYLTRANSFERASE FAMILY PROTEIN"/>
    <property type="match status" value="1"/>
</dbReference>
<dbReference type="AlphaFoldDB" id="A0A816IM34"/>
<dbReference type="InterPro" id="IPR054708">
    <property type="entry name" value="MTPAP-like_central"/>
</dbReference>
<dbReference type="PANTHER" id="PTHR12271">
    <property type="entry name" value="POLY A POLYMERASE CID PAP -RELATED"/>
    <property type="match status" value="1"/>
</dbReference>
<reference evidence="2" key="1">
    <citation type="submission" date="2021-01" db="EMBL/GenBank/DDBJ databases">
        <authorList>
            <consortium name="Genoscope - CEA"/>
            <person name="William W."/>
        </authorList>
    </citation>
    <scope>NUCLEOTIDE SEQUENCE</scope>
</reference>
<dbReference type="EMBL" id="HG994367">
    <property type="protein sequence ID" value="CAF1708743.1"/>
    <property type="molecule type" value="Genomic_DNA"/>
</dbReference>
<dbReference type="InterPro" id="IPR043519">
    <property type="entry name" value="NT_sf"/>
</dbReference>
<accession>A0A816IM34</accession>
<name>A0A816IM34_BRANA</name>
<dbReference type="Gene3D" id="3.30.460.10">
    <property type="entry name" value="Beta Polymerase, domain 2"/>
    <property type="match status" value="1"/>
</dbReference>
<proteinExistence type="predicted"/>
<dbReference type="SUPFAM" id="SSF81301">
    <property type="entry name" value="Nucleotidyltransferase"/>
    <property type="match status" value="1"/>
</dbReference>
<evidence type="ECO:0000259" key="1">
    <source>
        <dbReference type="Pfam" id="PF22600"/>
    </source>
</evidence>
<dbReference type="Pfam" id="PF22600">
    <property type="entry name" value="MTPAP-like_central"/>
    <property type="match status" value="1"/>
</dbReference>
<dbReference type="SMR" id="A0A816IM34"/>
<evidence type="ECO:0000313" key="2">
    <source>
        <dbReference type="EMBL" id="CAF1708743.1"/>
    </source>
</evidence>
<dbReference type="Proteomes" id="UP001295469">
    <property type="component" value="Chromosome C03"/>
</dbReference>
<sequence>MESRSGVAEENTVSSKGIRKKVKNSESVALQRYKIDTYNLVDLDKVLNDVYCSCRPVSADYEARKDTLKHINALAFDIYGNQHYLSKIALLTSNKHTSFYFIFWSPSGDSKGGRPVLKAYGSFAMDMFFARSDLDVSINFGDGVSELPRDSKLQILERFAEKLRSLQGKYLDVIMYYWQSIWMNVKLHFVGEGHVRNVVSILSARVPIVRFLDQRTSVECDLAVDSKESVLNSRIIQIISQIDDRFQKLCLLIKHWAKAHDVNSALRNTLNSISITLLVAHHLQTQDPPILPPFSLLFKGNIITYSKFKRTQEFLNREKRNKESLGRLFVTFFVKLQSVEFLWRQGLCVSLRSGLWISKRWRRAGVGINVEDFLDVSQNVARVVNDRGAKKIYSSINQTVEELFEFLNGKIDGAHLKDKLFVPQPLVEPPPPPPAPQVEVYHQPPHHIYRCDEFKGHHNKRPRFGNGDHITVRHRHGGEEPIHAAGDDSHAIDLPPPPPPFGRVYRIYCDKFGPQNLP</sequence>
<feature type="domain" description="Poly(A) RNA polymerase mitochondrial-like central palm" evidence="1">
    <location>
        <begin position="192"/>
        <end position="241"/>
    </location>
</feature>
<organism evidence="2">
    <name type="scientific">Brassica napus</name>
    <name type="common">Rape</name>
    <dbReference type="NCBI Taxonomy" id="3708"/>
    <lineage>
        <taxon>Eukaryota</taxon>
        <taxon>Viridiplantae</taxon>
        <taxon>Streptophyta</taxon>
        <taxon>Embryophyta</taxon>
        <taxon>Tracheophyta</taxon>
        <taxon>Spermatophyta</taxon>
        <taxon>Magnoliopsida</taxon>
        <taxon>eudicotyledons</taxon>
        <taxon>Gunneridae</taxon>
        <taxon>Pentapetalae</taxon>
        <taxon>rosids</taxon>
        <taxon>malvids</taxon>
        <taxon>Brassicales</taxon>
        <taxon>Brassicaceae</taxon>
        <taxon>Brassiceae</taxon>
        <taxon>Brassica</taxon>
    </lineage>
</organism>